<dbReference type="Pfam" id="PF07007">
    <property type="entry name" value="LprI"/>
    <property type="match status" value="1"/>
</dbReference>
<gene>
    <name evidence="2" type="ORF">WYH_03196</name>
</gene>
<dbReference type="PATRIC" id="fig|1267766.3.peg.3241"/>
<dbReference type="AlphaFoldDB" id="A0A0F7KZF3"/>
<dbReference type="OrthoDB" id="7340239at2"/>
<dbReference type="EMBL" id="CP011452">
    <property type="protein sequence ID" value="AKH44215.1"/>
    <property type="molecule type" value="Genomic_DNA"/>
</dbReference>
<evidence type="ECO:0000313" key="2">
    <source>
        <dbReference type="EMBL" id="AKH44215.1"/>
    </source>
</evidence>
<accession>A0A0F7KZF3</accession>
<dbReference type="Gene3D" id="1.20.1270.180">
    <property type="match status" value="1"/>
</dbReference>
<dbReference type="RefSeq" id="WP_046904590.1">
    <property type="nucleotide sequence ID" value="NZ_CP011452.2"/>
</dbReference>
<proteinExistence type="predicted"/>
<dbReference type="STRING" id="1267766.WYH_03196"/>
<evidence type="ECO:0000313" key="3">
    <source>
        <dbReference type="Proteomes" id="UP000034392"/>
    </source>
</evidence>
<dbReference type="KEGG" id="aay:WYH_03196"/>
<organism evidence="2 3">
    <name type="scientific">Croceibacterium atlanticum</name>
    <dbReference type="NCBI Taxonomy" id="1267766"/>
    <lineage>
        <taxon>Bacteria</taxon>
        <taxon>Pseudomonadati</taxon>
        <taxon>Pseudomonadota</taxon>
        <taxon>Alphaproteobacteria</taxon>
        <taxon>Sphingomonadales</taxon>
        <taxon>Erythrobacteraceae</taxon>
        <taxon>Croceibacterium</taxon>
    </lineage>
</organism>
<reference evidence="2" key="1">
    <citation type="submission" date="2015-05" db="EMBL/GenBank/DDBJ databases">
        <title>The complete genome of Altererythrobacter atlanticus strain 26DY36.</title>
        <authorList>
            <person name="Wu Y.-H."/>
            <person name="Cheng H."/>
            <person name="Wu X.-W."/>
        </authorList>
    </citation>
    <scope>NUCLEOTIDE SEQUENCE [LARGE SCALE GENOMIC DNA]</scope>
    <source>
        <strain evidence="2">26DY36</strain>
    </source>
</reference>
<name>A0A0F7KZF3_9SPHN</name>
<dbReference type="InterPro" id="IPR009739">
    <property type="entry name" value="LprI-like_N"/>
</dbReference>
<sequence length="133" mass="15066">MIILPLLAAAAQAATPNPEWNCDDPVQQQEMNWCAQQDFLAADEALNTQWDATASRMKQRDMVYDTSHDGRPGYFEQLLEAQRAWLKYRDAHCATDGYLARGGSLEPLLVATCKTALTKTRIEELHDIEVWPE</sequence>
<evidence type="ECO:0000259" key="1">
    <source>
        <dbReference type="Pfam" id="PF07007"/>
    </source>
</evidence>
<feature type="domain" description="Lysozyme inhibitor LprI-like N-terminal" evidence="1">
    <location>
        <begin position="22"/>
        <end position="125"/>
    </location>
</feature>
<protein>
    <recommendedName>
        <fullName evidence="1">Lysozyme inhibitor LprI-like N-terminal domain-containing protein</fullName>
    </recommendedName>
</protein>
<keyword evidence="3" id="KW-1185">Reference proteome</keyword>
<dbReference type="Proteomes" id="UP000034392">
    <property type="component" value="Chromosome"/>
</dbReference>